<dbReference type="Proteomes" id="UP000030736">
    <property type="component" value="Segment"/>
</dbReference>
<dbReference type="EMBL" id="LN681541">
    <property type="protein sequence ID" value="CEK40814.1"/>
    <property type="molecule type" value="Genomic_DNA"/>
</dbReference>
<dbReference type="OrthoDB" id="19706at10239"/>
<evidence type="ECO:0000256" key="1">
    <source>
        <dbReference type="SAM" id="Coils"/>
    </source>
</evidence>
<keyword evidence="1" id="KW-0175">Coiled coil</keyword>
<protein>
    <submittedName>
        <fullName evidence="2">Putative phage protein</fullName>
    </submittedName>
</protein>
<dbReference type="GeneID" id="26646894"/>
<dbReference type="RefSeq" id="YP_009206178.1">
    <property type="nucleotide sequence ID" value="NC_028883.1"/>
</dbReference>
<reference evidence="2 3" key="1">
    <citation type="submission" date="2014-12" db="EMBL/GenBank/DDBJ databases">
        <title>Whole Genome Sequence and Molecular Characterization of Siphoviridae / Myoviridae Phage Infecting Clostridium difficile.</title>
        <authorList>
            <person name="Monot M."/>
        </authorList>
    </citation>
    <scope>NUCLEOTIDE SEQUENCE [LARGE SCALE GENOMIC DNA]</scope>
</reference>
<keyword evidence="3" id="KW-1185">Reference proteome</keyword>
<accession>A0A0A8WJ75</accession>
<gene>
    <name evidence="2" type="ORF">PHIMMP01_20059</name>
</gene>
<proteinExistence type="predicted"/>
<dbReference type="KEGG" id="vg:26646894"/>
<organism evidence="2 3">
    <name type="scientific">Clostridium phage phiMMP01</name>
    <dbReference type="NCBI Taxonomy" id="1582156"/>
    <lineage>
        <taxon>Viruses</taxon>
        <taxon>Duplodnaviria</taxon>
        <taxon>Heunggongvirae</taxon>
        <taxon>Uroviricota</taxon>
        <taxon>Caudoviricetes</taxon>
        <taxon>Yongloolinvirus</taxon>
        <taxon>Yongloolinvirus MMP01</taxon>
    </lineage>
</organism>
<feature type="coiled-coil region" evidence="1">
    <location>
        <begin position="1"/>
        <end position="35"/>
    </location>
</feature>
<sequence>MKSLTIVRNAVEQQLNRANLEINKNEELYTKLRKKEKRDVLDEIELSNALREKSVNERLKIFAESLLKIIDTQIEIKEYEESEDYKIFELISEEIERDRPIDIQI</sequence>
<name>A0A0A8WJ75_9CAUD</name>
<evidence type="ECO:0000313" key="3">
    <source>
        <dbReference type="Proteomes" id="UP000030736"/>
    </source>
</evidence>
<evidence type="ECO:0000313" key="2">
    <source>
        <dbReference type="EMBL" id="CEK40814.1"/>
    </source>
</evidence>